<evidence type="ECO:0000313" key="2">
    <source>
        <dbReference type="EMBL" id="VFK53976.1"/>
    </source>
</evidence>
<evidence type="ECO:0008006" key="4">
    <source>
        <dbReference type="Google" id="ProtNLM"/>
    </source>
</evidence>
<protein>
    <recommendedName>
        <fullName evidence="4">Lipoprotein</fullName>
    </recommendedName>
</protein>
<accession>A0A450ZHD0</accession>
<reference evidence="1" key="1">
    <citation type="submission" date="2019-02" db="EMBL/GenBank/DDBJ databases">
        <authorList>
            <person name="Gruber-Vodicka R. H."/>
            <person name="Seah K. B. B."/>
        </authorList>
    </citation>
    <scope>NUCLEOTIDE SEQUENCE</scope>
    <source>
        <strain evidence="3">BECK_BY1</strain>
        <strain evidence="2">BECK_BY2</strain>
        <strain evidence="1">BECK_BY3</strain>
    </source>
</reference>
<sequence length="120" mass="13220">MKKRNFLIVIGALLLLSACTKSYVVGFDPQSHFEYPNSNIIPLGKVKGEASESFFLTPPIPSSRLQKAAIDNALEKKVGSDILINFVETYDITSVPFITTLTYRVEGTAAKMEIGSQKLH</sequence>
<name>A0A450ZHD0_9GAMM</name>
<dbReference type="EMBL" id="CAADFY010000017">
    <property type="protein sequence ID" value="VFK53138.1"/>
    <property type="molecule type" value="Genomic_DNA"/>
</dbReference>
<evidence type="ECO:0000313" key="3">
    <source>
        <dbReference type="EMBL" id="VFK56073.1"/>
    </source>
</evidence>
<dbReference type="AlphaFoldDB" id="A0A450ZHD0"/>
<gene>
    <name evidence="3" type="ORF">BECKTUN1418D_GA0071000_10417</name>
    <name evidence="2" type="ORF">BECKTUN1418E_GA0071001_101911</name>
    <name evidence="1" type="ORF">BECKTUN1418F_GA0071002_101711</name>
</gene>
<dbReference type="PROSITE" id="PS51257">
    <property type="entry name" value="PROKAR_LIPOPROTEIN"/>
    <property type="match status" value="1"/>
</dbReference>
<proteinExistence type="predicted"/>
<dbReference type="EMBL" id="CAADFX010000041">
    <property type="protein sequence ID" value="VFK56073.1"/>
    <property type="molecule type" value="Genomic_DNA"/>
</dbReference>
<dbReference type="EMBL" id="CAADFV010000019">
    <property type="protein sequence ID" value="VFK53976.1"/>
    <property type="molecule type" value="Genomic_DNA"/>
</dbReference>
<evidence type="ECO:0000313" key="1">
    <source>
        <dbReference type="EMBL" id="VFK53138.1"/>
    </source>
</evidence>
<organism evidence="1">
    <name type="scientific">Candidatus Kentrum sp. TUN</name>
    <dbReference type="NCBI Taxonomy" id="2126343"/>
    <lineage>
        <taxon>Bacteria</taxon>
        <taxon>Pseudomonadati</taxon>
        <taxon>Pseudomonadota</taxon>
        <taxon>Gammaproteobacteria</taxon>
        <taxon>Candidatus Kentrum</taxon>
    </lineage>
</organism>